<accession>A0A1W6B873</accession>
<keyword evidence="3" id="KW-1185">Reference proteome</keyword>
<dbReference type="AlphaFoldDB" id="A0A1W6B873"/>
<protein>
    <recommendedName>
        <fullName evidence="1">DUF5405 domain-containing protein</fullName>
    </recommendedName>
</protein>
<evidence type="ECO:0000313" key="2">
    <source>
        <dbReference type="EMBL" id="ARJ43254.1"/>
    </source>
</evidence>
<dbReference type="InterPro" id="IPR035404">
    <property type="entry name" value="DUF5405"/>
</dbReference>
<gene>
    <name evidence="2" type="ORF">B1H58_15250</name>
</gene>
<evidence type="ECO:0000259" key="1">
    <source>
        <dbReference type="Pfam" id="PF17399"/>
    </source>
</evidence>
<dbReference type="Proteomes" id="UP000192900">
    <property type="component" value="Chromosome"/>
</dbReference>
<organism evidence="2 3">
    <name type="scientific">Pantoea alhagi</name>
    <dbReference type="NCBI Taxonomy" id="1891675"/>
    <lineage>
        <taxon>Bacteria</taxon>
        <taxon>Pseudomonadati</taxon>
        <taxon>Pseudomonadota</taxon>
        <taxon>Gammaproteobacteria</taxon>
        <taxon>Enterobacterales</taxon>
        <taxon>Erwiniaceae</taxon>
        <taxon>Pantoea</taxon>
    </lineage>
</organism>
<name>A0A1W6B873_9GAMM</name>
<dbReference type="RefSeq" id="WP_085071310.1">
    <property type="nucleotide sequence ID" value="NZ_CP019706.1"/>
</dbReference>
<dbReference type="KEGG" id="palh:B1H58_15250"/>
<dbReference type="EMBL" id="CP019706">
    <property type="protein sequence ID" value="ARJ43254.1"/>
    <property type="molecule type" value="Genomic_DNA"/>
</dbReference>
<reference evidence="2 3" key="1">
    <citation type="submission" date="2017-02" db="EMBL/GenBank/DDBJ databases">
        <title>Complete genome sequence of the drought resistance-promoting endophyte Pantoea alhagi LTYR-11Z.</title>
        <authorList>
            <person name="Zhang L."/>
        </authorList>
    </citation>
    <scope>NUCLEOTIDE SEQUENCE [LARGE SCALE GENOMIC DNA]</scope>
    <source>
        <strain evidence="2 3">LTYR-11Z</strain>
    </source>
</reference>
<dbReference type="OrthoDB" id="6497534at2"/>
<sequence>MKIEIDNRYIIESSTHDFVLYEKKVSQSGKTKGQIVLSRLGFFPKMHQLVRELITHDLKQSDIDTIKAMQERIESVAMQCEQAFKGE</sequence>
<dbReference type="Pfam" id="PF17399">
    <property type="entry name" value="DUF5405"/>
    <property type="match status" value="1"/>
</dbReference>
<evidence type="ECO:0000313" key="3">
    <source>
        <dbReference type="Proteomes" id="UP000192900"/>
    </source>
</evidence>
<feature type="domain" description="DUF5405" evidence="1">
    <location>
        <begin position="6"/>
        <end position="85"/>
    </location>
</feature>
<dbReference type="STRING" id="1891675.B1H58_15250"/>
<proteinExistence type="predicted"/>